<dbReference type="InterPro" id="IPR036908">
    <property type="entry name" value="RlpA-like_sf"/>
</dbReference>
<sequence>MQFTTAISAAVLSFASLASAITVSYDTGYDDASRSLTAIACSDGANGLITKYGWQTQGQIARFPYVGGYEGVAGWNSPQCGTCYGVTYNGKTIYVLAIDRAAGFNLAKAAMNDLTNNQADQLGRIDAQYAQVALSNCGL</sequence>
<dbReference type="AlphaFoldDB" id="A0A2V1DB64"/>
<dbReference type="Proteomes" id="UP000244855">
    <property type="component" value="Unassembled WGS sequence"/>
</dbReference>
<dbReference type="CDD" id="cd22778">
    <property type="entry name" value="DPBB_CEPL-like"/>
    <property type="match status" value="1"/>
</dbReference>
<proteinExistence type="inferred from homology"/>
<comment type="subcellular location">
    <subcellularLocation>
        <location evidence="1">Secreted</location>
    </subcellularLocation>
</comment>
<evidence type="ECO:0000313" key="5">
    <source>
        <dbReference type="EMBL" id="PVH95367.1"/>
    </source>
</evidence>
<name>A0A2V1DB64_9PLEO</name>
<dbReference type="Gene3D" id="2.40.40.10">
    <property type="entry name" value="RlpA-like domain"/>
    <property type="match status" value="1"/>
</dbReference>
<evidence type="ECO:0000313" key="6">
    <source>
        <dbReference type="Proteomes" id="UP000244855"/>
    </source>
</evidence>
<feature type="chain" id="PRO_5016138958" description="Asp f 13-like protein" evidence="4">
    <location>
        <begin position="21"/>
        <end position="139"/>
    </location>
</feature>
<dbReference type="GO" id="GO:0005576">
    <property type="term" value="C:extracellular region"/>
    <property type="evidence" value="ECO:0007669"/>
    <property type="project" value="UniProtKB-SubCell"/>
</dbReference>
<keyword evidence="6" id="KW-1185">Reference proteome</keyword>
<protein>
    <recommendedName>
        <fullName evidence="7">Asp f 13-like protein</fullName>
    </recommendedName>
</protein>
<dbReference type="SUPFAM" id="SSF50685">
    <property type="entry name" value="Barwin-like endoglucanases"/>
    <property type="match status" value="1"/>
</dbReference>
<evidence type="ECO:0000256" key="3">
    <source>
        <dbReference type="ARBA" id="ARBA00022525"/>
    </source>
</evidence>
<reference evidence="5 6" key="1">
    <citation type="journal article" date="2018" name="Sci. Rep.">
        <title>Comparative genomics provides insights into the lifestyle and reveals functional heterogeneity of dark septate endophytic fungi.</title>
        <authorList>
            <person name="Knapp D.G."/>
            <person name="Nemeth J.B."/>
            <person name="Barry K."/>
            <person name="Hainaut M."/>
            <person name="Henrissat B."/>
            <person name="Johnson J."/>
            <person name="Kuo A."/>
            <person name="Lim J.H.P."/>
            <person name="Lipzen A."/>
            <person name="Nolan M."/>
            <person name="Ohm R.A."/>
            <person name="Tamas L."/>
            <person name="Grigoriev I.V."/>
            <person name="Spatafora J.W."/>
            <person name="Nagy L.G."/>
            <person name="Kovacs G.M."/>
        </authorList>
    </citation>
    <scope>NUCLEOTIDE SEQUENCE [LARGE SCALE GENOMIC DNA]</scope>
    <source>
        <strain evidence="5 6">DSE2036</strain>
    </source>
</reference>
<feature type="signal peptide" evidence="4">
    <location>
        <begin position="1"/>
        <end position="20"/>
    </location>
</feature>
<gene>
    <name evidence="5" type="ORF">DM02DRAFT_660222</name>
</gene>
<evidence type="ECO:0000256" key="4">
    <source>
        <dbReference type="SAM" id="SignalP"/>
    </source>
</evidence>
<evidence type="ECO:0000256" key="1">
    <source>
        <dbReference type="ARBA" id="ARBA00004613"/>
    </source>
</evidence>
<dbReference type="OrthoDB" id="4898945at2759"/>
<keyword evidence="4" id="KW-0732">Signal</keyword>
<comment type="similarity">
    <text evidence="2">Belongs to the cerato-platanin family.</text>
</comment>
<evidence type="ECO:0000256" key="2">
    <source>
        <dbReference type="ARBA" id="ARBA00010421"/>
    </source>
</evidence>
<dbReference type="EMBL" id="KZ805499">
    <property type="protein sequence ID" value="PVH95367.1"/>
    <property type="molecule type" value="Genomic_DNA"/>
</dbReference>
<accession>A0A2V1DB64</accession>
<dbReference type="Pfam" id="PF07249">
    <property type="entry name" value="Cerato-platanin"/>
    <property type="match status" value="1"/>
</dbReference>
<dbReference type="InterPro" id="IPR010829">
    <property type="entry name" value="Cerato-platanin"/>
</dbReference>
<evidence type="ECO:0008006" key="7">
    <source>
        <dbReference type="Google" id="ProtNLM"/>
    </source>
</evidence>
<keyword evidence="3" id="KW-0964">Secreted</keyword>
<organism evidence="5 6">
    <name type="scientific">Periconia macrospinosa</name>
    <dbReference type="NCBI Taxonomy" id="97972"/>
    <lineage>
        <taxon>Eukaryota</taxon>
        <taxon>Fungi</taxon>
        <taxon>Dikarya</taxon>
        <taxon>Ascomycota</taxon>
        <taxon>Pezizomycotina</taxon>
        <taxon>Dothideomycetes</taxon>
        <taxon>Pleosporomycetidae</taxon>
        <taxon>Pleosporales</taxon>
        <taxon>Massarineae</taxon>
        <taxon>Periconiaceae</taxon>
        <taxon>Periconia</taxon>
    </lineage>
</organism>